<proteinExistence type="predicted"/>
<sequence length="139" mass="14976">MKNLTAALAASLALAACATPAPAEIATHTAPEHHNARTALDWAGTYQGTLPCASCSGIRTTLTLQDNGRYRLHEAYLDNPQSVFDSNGTFSWNAQGDSITLFGDGRRYFVAENHIIALSRDGSRITGELADAYILQKIH</sequence>
<reference evidence="2 3" key="1">
    <citation type="journal article" date="2022" name="Res Sq">
        <title>Evolution of multicellular longitudinally dividing oral cavity symbionts (Neisseriaceae).</title>
        <authorList>
            <person name="Nyongesa S."/>
            <person name="Weber P."/>
            <person name="Bernet E."/>
            <person name="Pullido F."/>
            <person name="Nieckarz M."/>
            <person name="Delaby M."/>
            <person name="Nieves C."/>
            <person name="Viehboeck T."/>
            <person name="Krause N."/>
            <person name="Rivera-Millot A."/>
            <person name="Nakamura A."/>
            <person name="Vischer N."/>
            <person name="VanNieuwenhze M."/>
            <person name="Brun Y."/>
            <person name="Cava F."/>
            <person name="Bulgheresi S."/>
            <person name="Veyrier F."/>
        </authorList>
    </citation>
    <scope>NUCLEOTIDE SEQUENCE [LARGE SCALE GENOMIC DNA]</scope>
    <source>
        <strain evidence="2 3">CCUG 63373m</strain>
    </source>
</reference>
<feature type="signal peptide" evidence="1">
    <location>
        <begin position="1"/>
        <end position="23"/>
    </location>
</feature>
<dbReference type="RefSeq" id="WP_244785857.1">
    <property type="nucleotide sequence ID" value="NZ_CP091508.1"/>
</dbReference>
<protein>
    <submittedName>
        <fullName evidence="2">Copper resistance protein NlpE</fullName>
    </submittedName>
</protein>
<gene>
    <name evidence="2" type="ORF">LVJ83_02110</name>
</gene>
<dbReference type="Gene3D" id="2.40.128.640">
    <property type="match status" value="1"/>
</dbReference>
<accession>A0ABY4DTB4</accession>
<dbReference type="EMBL" id="CP091508">
    <property type="protein sequence ID" value="UOO82293.1"/>
    <property type="molecule type" value="Genomic_DNA"/>
</dbReference>
<evidence type="ECO:0000313" key="2">
    <source>
        <dbReference type="EMBL" id="UOO82293.1"/>
    </source>
</evidence>
<dbReference type="Proteomes" id="UP000829817">
    <property type="component" value="Chromosome"/>
</dbReference>
<evidence type="ECO:0000313" key="3">
    <source>
        <dbReference type="Proteomes" id="UP000829817"/>
    </source>
</evidence>
<keyword evidence="1" id="KW-0732">Signal</keyword>
<name>A0ABY4DTB4_9NEIS</name>
<evidence type="ECO:0000256" key="1">
    <source>
        <dbReference type="SAM" id="SignalP"/>
    </source>
</evidence>
<keyword evidence="3" id="KW-1185">Reference proteome</keyword>
<organism evidence="2 3">
    <name type="scientific">Uruburuella testudinis</name>
    <dbReference type="NCBI Taxonomy" id="1282863"/>
    <lineage>
        <taxon>Bacteria</taxon>
        <taxon>Pseudomonadati</taxon>
        <taxon>Pseudomonadota</taxon>
        <taxon>Betaproteobacteria</taxon>
        <taxon>Neisseriales</taxon>
        <taxon>Neisseriaceae</taxon>
        <taxon>Uruburuella</taxon>
    </lineage>
</organism>
<feature type="chain" id="PRO_5046053716" evidence="1">
    <location>
        <begin position="24"/>
        <end position="139"/>
    </location>
</feature>
<dbReference type="PROSITE" id="PS51257">
    <property type="entry name" value="PROKAR_LIPOPROTEIN"/>
    <property type="match status" value="1"/>
</dbReference>
<dbReference type="Pfam" id="PF04170">
    <property type="entry name" value="NlpE"/>
    <property type="match status" value="1"/>
</dbReference>
<dbReference type="InterPro" id="IPR007298">
    <property type="entry name" value="Cu-R_lipoprotein_NlpE"/>
</dbReference>